<gene>
    <name evidence="12" type="ORF">GCM10010994_41210</name>
</gene>
<feature type="compositionally biased region" description="Low complexity" evidence="7">
    <location>
        <begin position="829"/>
        <end position="849"/>
    </location>
</feature>
<feature type="domain" description="Mechanosensitive ion channel MscS C-terminal" evidence="11">
    <location>
        <begin position="723"/>
        <end position="803"/>
    </location>
</feature>
<evidence type="ECO:0000256" key="5">
    <source>
        <dbReference type="ARBA" id="ARBA00022989"/>
    </source>
</evidence>
<reference evidence="12" key="1">
    <citation type="journal article" date="2014" name="Int. J. Syst. Evol. Microbiol.">
        <title>Complete genome sequence of Corynebacterium casei LMG S-19264T (=DSM 44701T), isolated from a smear-ripened cheese.</title>
        <authorList>
            <consortium name="US DOE Joint Genome Institute (JGI-PGF)"/>
            <person name="Walter F."/>
            <person name="Albersmeier A."/>
            <person name="Kalinowski J."/>
            <person name="Ruckert C."/>
        </authorList>
    </citation>
    <scope>NUCLEOTIDE SEQUENCE</scope>
    <source>
        <strain evidence="12">CGMCC 1.12919</strain>
    </source>
</reference>
<dbReference type="InterPro" id="IPR011014">
    <property type="entry name" value="MscS_channel_TM-2"/>
</dbReference>
<dbReference type="SUPFAM" id="SSF82861">
    <property type="entry name" value="Mechanosensitive channel protein MscS (YggB), transmembrane region"/>
    <property type="match status" value="1"/>
</dbReference>
<dbReference type="Proteomes" id="UP000637002">
    <property type="component" value="Unassembled WGS sequence"/>
</dbReference>
<dbReference type="InterPro" id="IPR052702">
    <property type="entry name" value="MscS-like_channel"/>
</dbReference>
<dbReference type="SUPFAM" id="SSF50182">
    <property type="entry name" value="Sm-like ribonucleoproteins"/>
    <property type="match status" value="1"/>
</dbReference>
<feature type="transmembrane region" description="Helical" evidence="8">
    <location>
        <begin position="233"/>
        <end position="251"/>
    </location>
</feature>
<evidence type="ECO:0000256" key="6">
    <source>
        <dbReference type="ARBA" id="ARBA00023136"/>
    </source>
</evidence>
<keyword evidence="13" id="KW-1185">Reference proteome</keyword>
<dbReference type="InterPro" id="IPR006685">
    <property type="entry name" value="MscS_channel_2nd"/>
</dbReference>
<dbReference type="InterPro" id="IPR010920">
    <property type="entry name" value="LSM_dom_sf"/>
</dbReference>
<organism evidence="12 13">
    <name type="scientific">Chelatococcus reniformis</name>
    <dbReference type="NCBI Taxonomy" id="1494448"/>
    <lineage>
        <taxon>Bacteria</taxon>
        <taxon>Pseudomonadati</taxon>
        <taxon>Pseudomonadota</taxon>
        <taxon>Alphaproteobacteria</taxon>
        <taxon>Hyphomicrobiales</taxon>
        <taxon>Chelatococcaceae</taxon>
        <taxon>Chelatococcus</taxon>
    </lineage>
</organism>
<dbReference type="InterPro" id="IPR023408">
    <property type="entry name" value="MscS_beta-dom_sf"/>
</dbReference>
<dbReference type="Gene3D" id="2.30.30.60">
    <property type="match status" value="1"/>
</dbReference>
<dbReference type="AlphaFoldDB" id="A0A916UMI3"/>
<feature type="transmembrane region" description="Helical" evidence="8">
    <location>
        <begin position="464"/>
        <end position="480"/>
    </location>
</feature>
<protein>
    <submittedName>
        <fullName evidence="12">Mechanosensitive ion channel protein MscS</fullName>
    </submittedName>
</protein>
<proteinExistence type="inferred from homology"/>
<feature type="transmembrane region" description="Helical" evidence="8">
    <location>
        <begin position="316"/>
        <end position="335"/>
    </location>
</feature>
<dbReference type="RefSeq" id="WP_188611049.1">
    <property type="nucleotide sequence ID" value="NZ_BMGG01000007.1"/>
</dbReference>
<evidence type="ECO:0000256" key="7">
    <source>
        <dbReference type="SAM" id="MobiDB-lite"/>
    </source>
</evidence>
<reference evidence="12" key="2">
    <citation type="submission" date="2020-09" db="EMBL/GenBank/DDBJ databases">
        <authorList>
            <person name="Sun Q."/>
            <person name="Zhou Y."/>
        </authorList>
    </citation>
    <scope>NUCLEOTIDE SEQUENCE</scope>
    <source>
        <strain evidence="12">CGMCC 1.12919</strain>
    </source>
</reference>
<evidence type="ECO:0000256" key="4">
    <source>
        <dbReference type="ARBA" id="ARBA00022692"/>
    </source>
</evidence>
<feature type="transmembrane region" description="Helical" evidence="8">
    <location>
        <begin position="378"/>
        <end position="402"/>
    </location>
</feature>
<dbReference type="Gene3D" id="3.30.70.100">
    <property type="match status" value="1"/>
</dbReference>
<evidence type="ECO:0000256" key="2">
    <source>
        <dbReference type="ARBA" id="ARBA00008017"/>
    </source>
</evidence>
<name>A0A916UMI3_9HYPH</name>
<evidence type="ECO:0000259" key="11">
    <source>
        <dbReference type="Pfam" id="PF21082"/>
    </source>
</evidence>
<dbReference type="SUPFAM" id="SSF82689">
    <property type="entry name" value="Mechanosensitive channel protein MscS (YggB), C-terminal domain"/>
    <property type="match status" value="1"/>
</dbReference>
<dbReference type="InterPro" id="IPR022249">
    <property type="entry name" value="DUF3772"/>
</dbReference>
<feature type="transmembrane region" description="Helical" evidence="8">
    <location>
        <begin position="12"/>
        <end position="34"/>
    </location>
</feature>
<dbReference type="Pfam" id="PF21082">
    <property type="entry name" value="MS_channel_3rd"/>
    <property type="match status" value="1"/>
</dbReference>
<dbReference type="EMBL" id="BMGG01000007">
    <property type="protein sequence ID" value="GGC78827.1"/>
    <property type="molecule type" value="Genomic_DNA"/>
</dbReference>
<evidence type="ECO:0000259" key="10">
    <source>
        <dbReference type="Pfam" id="PF12607"/>
    </source>
</evidence>
<comment type="similarity">
    <text evidence="2">Belongs to the MscS (TC 1.A.23) family.</text>
</comment>
<keyword evidence="5 8" id="KW-1133">Transmembrane helix</keyword>
<feature type="domain" description="Mechanosensitive ion channel MscS" evidence="9">
    <location>
        <begin position="650"/>
        <end position="714"/>
    </location>
</feature>
<feature type="transmembrane region" description="Helical" evidence="8">
    <location>
        <begin position="512"/>
        <end position="538"/>
    </location>
</feature>
<keyword evidence="4 8" id="KW-0812">Transmembrane</keyword>
<feature type="region of interest" description="Disordered" evidence="7">
    <location>
        <begin position="829"/>
        <end position="865"/>
    </location>
</feature>
<dbReference type="Pfam" id="PF00924">
    <property type="entry name" value="MS_channel_2nd"/>
    <property type="match status" value="1"/>
</dbReference>
<keyword evidence="3" id="KW-1003">Cell membrane</keyword>
<dbReference type="InterPro" id="IPR049278">
    <property type="entry name" value="MS_channel_C"/>
</dbReference>
<evidence type="ECO:0000259" key="9">
    <source>
        <dbReference type="Pfam" id="PF00924"/>
    </source>
</evidence>
<feature type="transmembrane region" description="Helical" evidence="8">
    <location>
        <begin position="272"/>
        <end position="296"/>
    </location>
</feature>
<feature type="transmembrane region" description="Helical" evidence="8">
    <location>
        <begin position="355"/>
        <end position="372"/>
    </location>
</feature>
<evidence type="ECO:0000256" key="8">
    <source>
        <dbReference type="SAM" id="Phobius"/>
    </source>
</evidence>
<dbReference type="PANTHER" id="PTHR30347:SF9">
    <property type="entry name" value="MINICONDUCTANCE MECHANOSENSITIVE CHANNEL MSCM"/>
    <property type="match status" value="1"/>
</dbReference>
<evidence type="ECO:0000313" key="13">
    <source>
        <dbReference type="Proteomes" id="UP000637002"/>
    </source>
</evidence>
<feature type="domain" description="DUF3772" evidence="10">
    <location>
        <begin position="162"/>
        <end position="219"/>
    </location>
</feature>
<dbReference type="Gene3D" id="1.10.287.1260">
    <property type="match status" value="1"/>
</dbReference>
<comment type="caution">
    <text evidence="12">The sequence shown here is derived from an EMBL/GenBank/DDBJ whole genome shotgun (WGS) entry which is preliminary data.</text>
</comment>
<accession>A0A916UMI3</accession>
<feature type="transmembrane region" description="Helical" evidence="8">
    <location>
        <begin position="435"/>
        <end position="458"/>
    </location>
</feature>
<keyword evidence="6 8" id="KW-0472">Membrane</keyword>
<dbReference type="GO" id="GO:0008381">
    <property type="term" value="F:mechanosensitive monoatomic ion channel activity"/>
    <property type="evidence" value="ECO:0007669"/>
    <property type="project" value="UniProtKB-ARBA"/>
</dbReference>
<evidence type="ECO:0000313" key="12">
    <source>
        <dbReference type="EMBL" id="GGC78827.1"/>
    </source>
</evidence>
<dbReference type="PANTHER" id="PTHR30347">
    <property type="entry name" value="POTASSIUM CHANNEL RELATED"/>
    <property type="match status" value="1"/>
</dbReference>
<evidence type="ECO:0000256" key="3">
    <source>
        <dbReference type="ARBA" id="ARBA00022475"/>
    </source>
</evidence>
<dbReference type="Pfam" id="PF12607">
    <property type="entry name" value="DUF3772"/>
    <property type="match status" value="1"/>
</dbReference>
<comment type="subcellular location">
    <subcellularLocation>
        <location evidence="1">Cell membrane</location>
        <topology evidence="1">Multi-pass membrane protein</topology>
    </subcellularLocation>
</comment>
<sequence length="865" mass="92026">MTGSSDRSLARLAAAAVRWLVALSIGAGIAGFAWQASAQAPPAPTPTTAPTMPDATADGLKTMRERFDHVKFRLNEAEAALARPGLTDAQLIDLRAQVDPATETIQDILNRLSPRVTAAKARLDQLGPKPEASAPPESPEAARDRQEREREFAELNEVVRAGNALLVQANQVSSHVTNRRRALFTNTLFHRNWSILSPDLWLSVMQSAPSDLKAISTITSDWLSALGSRVAQGRVLALLVAFAAALATYMGRRRLAPRLTARNDRITAPTRLRRALAAVWRTLFAALPAALSAYFIYMGLDGAGLLPPGIEPIIRAALIAILFIVFVRALAEAILAPGAPSWRVVDAPDSAAEPLYHLVVIGSVVLAIGRIIEVALQTIGAALATTIAAKGVVAIVVALLLARTLQRIRRNDDCDEASLGPYVPTEPTFGGPLRIIAWAVVAVLLVAVLGGFIALASFTIQQCIWIAVIGAALGLALTIVDETIGRTLAGDGRVAVALQTSVGLRKRSLDQLAVLTSGLLRVLLVAIALLLVLAPWGIDSDDFTSSLDAALFGLQIAGFRISLGTVIGAAGLFILAVLATRALQRWLSAKYLPVTGLDSGIRNSITTAVGYLGGFVAVALALAQLGLSLDKIAIVAGALSVGIGFGLQSIVNNFVSGLILLWERSISVGDWIVVGGEQGYVRRISVRATEIQTFERASVIVPNSNLVSGVVKNWLHNNRIGRISIVVTVPFQPDPNRVASLLLACAGAHPDVLQDPKPSALFNKFTDSSQEFELRCFADVEATLRIKSELNFRIFQRLTEEKIYSAPGVPLSEVKLQLPQQFEALMARRARAPRAAGKAEAGEAATGSATPDDERPDGEAPNGRD</sequence>
<dbReference type="GO" id="GO:0005886">
    <property type="term" value="C:plasma membrane"/>
    <property type="evidence" value="ECO:0007669"/>
    <property type="project" value="UniProtKB-SubCell"/>
</dbReference>
<feature type="transmembrane region" description="Helical" evidence="8">
    <location>
        <begin position="558"/>
        <end position="583"/>
    </location>
</feature>
<feature type="region of interest" description="Disordered" evidence="7">
    <location>
        <begin position="122"/>
        <end position="148"/>
    </location>
</feature>
<feature type="transmembrane region" description="Helical" evidence="8">
    <location>
        <begin position="604"/>
        <end position="626"/>
    </location>
</feature>
<evidence type="ECO:0000256" key="1">
    <source>
        <dbReference type="ARBA" id="ARBA00004651"/>
    </source>
</evidence>
<dbReference type="InterPro" id="IPR011066">
    <property type="entry name" value="MscS_channel_C_sf"/>
</dbReference>
<feature type="transmembrane region" description="Helical" evidence="8">
    <location>
        <begin position="632"/>
        <end position="655"/>
    </location>
</feature>